<evidence type="ECO:0000256" key="1">
    <source>
        <dbReference type="ARBA" id="ARBA00022857"/>
    </source>
</evidence>
<dbReference type="EMBL" id="BSXW01000547">
    <property type="protein sequence ID" value="GMF25294.1"/>
    <property type="molecule type" value="Genomic_DNA"/>
</dbReference>
<dbReference type="AlphaFoldDB" id="A0A9W6U4H4"/>
<dbReference type="InterPro" id="IPR051609">
    <property type="entry name" value="NmrA/Isoflavone_reductase-like"/>
</dbReference>
<dbReference type="InterPro" id="IPR008030">
    <property type="entry name" value="NmrA-like"/>
</dbReference>
<dbReference type="GO" id="GO:0016491">
    <property type="term" value="F:oxidoreductase activity"/>
    <property type="evidence" value="ECO:0007669"/>
    <property type="project" value="UniProtKB-KW"/>
</dbReference>
<dbReference type="InterPro" id="IPR036291">
    <property type="entry name" value="NAD(P)-bd_dom_sf"/>
</dbReference>
<sequence>MSSPYTILVAIDADIKTDPLLCVWWHLFSCCSISAVAPNIMMVQKTIVPAAKAAGIQLFVPAEYGVRVTEGPNVAKKEVQELLAHITSRTDVGRFVAHVLSTAAKSALEGARLPFETERLSPLQIRDLVEKKLGKKIEVRHVDYEENKKNFDTDVVAFITTMFEEGHGLVDTEKEVKETAAKFFPDWNPTPYEAFIA</sequence>
<protein>
    <submittedName>
        <fullName evidence="4">Unnamed protein product</fullName>
    </submittedName>
</protein>
<proteinExistence type="predicted"/>
<accession>A0A9W6U4H4</accession>
<reference evidence="4" key="1">
    <citation type="submission" date="2023-04" db="EMBL/GenBank/DDBJ databases">
        <title>Phytophthora lilii NBRC 32176.</title>
        <authorList>
            <person name="Ichikawa N."/>
            <person name="Sato H."/>
            <person name="Tonouchi N."/>
        </authorList>
    </citation>
    <scope>NUCLEOTIDE SEQUENCE</scope>
    <source>
        <strain evidence="4">NBRC 32176</strain>
    </source>
</reference>
<evidence type="ECO:0000259" key="3">
    <source>
        <dbReference type="Pfam" id="PF05368"/>
    </source>
</evidence>
<gene>
    <name evidence="4" type="ORF">Plil01_001042100</name>
</gene>
<keyword evidence="1" id="KW-0521">NADP</keyword>
<dbReference type="PANTHER" id="PTHR47706:SF9">
    <property type="entry name" value="NMRA-LIKE DOMAIN-CONTAINING PROTEIN-RELATED"/>
    <property type="match status" value="1"/>
</dbReference>
<evidence type="ECO:0000313" key="4">
    <source>
        <dbReference type="EMBL" id="GMF25294.1"/>
    </source>
</evidence>
<keyword evidence="2" id="KW-0560">Oxidoreductase</keyword>
<organism evidence="4 5">
    <name type="scientific">Phytophthora lilii</name>
    <dbReference type="NCBI Taxonomy" id="2077276"/>
    <lineage>
        <taxon>Eukaryota</taxon>
        <taxon>Sar</taxon>
        <taxon>Stramenopiles</taxon>
        <taxon>Oomycota</taxon>
        <taxon>Peronosporomycetes</taxon>
        <taxon>Peronosporales</taxon>
        <taxon>Peronosporaceae</taxon>
        <taxon>Phytophthora</taxon>
    </lineage>
</organism>
<dbReference type="SUPFAM" id="SSF51735">
    <property type="entry name" value="NAD(P)-binding Rossmann-fold domains"/>
    <property type="match status" value="1"/>
</dbReference>
<dbReference type="OrthoDB" id="102892at2759"/>
<evidence type="ECO:0000313" key="5">
    <source>
        <dbReference type="Proteomes" id="UP001165083"/>
    </source>
</evidence>
<name>A0A9W6U4H4_9STRA</name>
<dbReference type="Pfam" id="PF05368">
    <property type="entry name" value="NmrA"/>
    <property type="match status" value="1"/>
</dbReference>
<keyword evidence="5" id="KW-1185">Reference proteome</keyword>
<comment type="caution">
    <text evidence="4">The sequence shown here is derived from an EMBL/GenBank/DDBJ whole genome shotgun (WGS) entry which is preliminary data.</text>
</comment>
<dbReference type="Gene3D" id="3.40.50.720">
    <property type="entry name" value="NAD(P)-binding Rossmann-like Domain"/>
    <property type="match status" value="1"/>
</dbReference>
<dbReference type="PANTHER" id="PTHR47706">
    <property type="entry name" value="NMRA-LIKE FAMILY PROTEIN"/>
    <property type="match status" value="1"/>
</dbReference>
<feature type="domain" description="NmrA-like" evidence="3">
    <location>
        <begin position="84"/>
        <end position="196"/>
    </location>
</feature>
<evidence type="ECO:0000256" key="2">
    <source>
        <dbReference type="ARBA" id="ARBA00023002"/>
    </source>
</evidence>
<dbReference type="Proteomes" id="UP001165083">
    <property type="component" value="Unassembled WGS sequence"/>
</dbReference>